<name>A0A3A4R3F2_9BACT</name>
<dbReference type="InterPro" id="IPR012556">
    <property type="entry name" value="Entericidin"/>
</dbReference>
<dbReference type="EMBL" id="QZJZ01000082">
    <property type="protein sequence ID" value="RJP57347.1"/>
    <property type="molecule type" value="Genomic_DNA"/>
</dbReference>
<protein>
    <submittedName>
        <fullName evidence="7">Entericidin, EcnA/B family</fullName>
    </submittedName>
</protein>
<evidence type="ECO:0000256" key="4">
    <source>
        <dbReference type="ARBA" id="ARBA00023136"/>
    </source>
</evidence>
<dbReference type="Proteomes" id="UP000266426">
    <property type="component" value="Unassembled WGS sequence"/>
</dbReference>
<reference evidence="7 8" key="1">
    <citation type="journal article" date="2017" name="ISME J.">
        <title>Energy and carbon metabolisms in a deep terrestrial subsurface fluid microbial community.</title>
        <authorList>
            <person name="Momper L."/>
            <person name="Jungbluth S.P."/>
            <person name="Lee M.D."/>
            <person name="Amend J.P."/>
        </authorList>
    </citation>
    <scope>NUCLEOTIDE SEQUENCE [LARGE SCALE GENOMIC DNA]</scope>
    <source>
        <strain evidence="7">SURF_26</strain>
    </source>
</reference>
<keyword evidence="5" id="KW-0564">Palmitate</keyword>
<dbReference type="GO" id="GO:0009636">
    <property type="term" value="P:response to toxic substance"/>
    <property type="evidence" value="ECO:0007669"/>
    <property type="project" value="InterPro"/>
</dbReference>
<evidence type="ECO:0000256" key="6">
    <source>
        <dbReference type="ARBA" id="ARBA00023288"/>
    </source>
</evidence>
<keyword evidence="4" id="KW-0472">Membrane</keyword>
<dbReference type="Pfam" id="PF08085">
    <property type="entry name" value="Entericidin"/>
    <property type="match status" value="1"/>
</dbReference>
<accession>A0A3A4R3F2</accession>
<evidence type="ECO:0000256" key="3">
    <source>
        <dbReference type="ARBA" id="ARBA00022729"/>
    </source>
</evidence>
<sequence>MKKVILSLSLILFLCAGIAFISGCNTVAGMGQDIQTMGRGISGAAD</sequence>
<comment type="similarity">
    <text evidence="1">Belongs to the EcnA/EcnB lipoprotein family.</text>
</comment>
<dbReference type="PROSITE" id="PS51257">
    <property type="entry name" value="PROKAR_LIPOPROTEIN"/>
    <property type="match status" value="1"/>
</dbReference>
<proteinExistence type="inferred from homology"/>
<evidence type="ECO:0000256" key="2">
    <source>
        <dbReference type="ARBA" id="ARBA00022475"/>
    </source>
</evidence>
<gene>
    <name evidence="7" type="ORF">C4541_10325</name>
</gene>
<keyword evidence="3" id="KW-0732">Signal</keyword>
<dbReference type="GO" id="GO:0016020">
    <property type="term" value="C:membrane"/>
    <property type="evidence" value="ECO:0007669"/>
    <property type="project" value="InterPro"/>
</dbReference>
<evidence type="ECO:0000256" key="1">
    <source>
        <dbReference type="ARBA" id="ARBA00010296"/>
    </source>
</evidence>
<organism evidence="7 8">
    <name type="scientific">Candidatus Auribacter fodinae</name>
    <dbReference type="NCBI Taxonomy" id="2093366"/>
    <lineage>
        <taxon>Bacteria</taxon>
        <taxon>Pseudomonadati</taxon>
        <taxon>Candidatus Auribacterota</taxon>
        <taxon>Candidatus Auribacteria</taxon>
        <taxon>Candidatus Auribacterales</taxon>
        <taxon>Candidatus Auribacteraceae</taxon>
        <taxon>Candidatus Auribacter</taxon>
    </lineage>
</organism>
<keyword evidence="6" id="KW-0449">Lipoprotein</keyword>
<evidence type="ECO:0000256" key="5">
    <source>
        <dbReference type="ARBA" id="ARBA00023139"/>
    </source>
</evidence>
<evidence type="ECO:0000313" key="7">
    <source>
        <dbReference type="EMBL" id="RJP57347.1"/>
    </source>
</evidence>
<dbReference type="AlphaFoldDB" id="A0A3A4R3F2"/>
<keyword evidence="2" id="KW-1003">Cell membrane</keyword>
<comment type="caution">
    <text evidence="7">The sequence shown here is derived from an EMBL/GenBank/DDBJ whole genome shotgun (WGS) entry which is preliminary data.</text>
</comment>
<evidence type="ECO:0000313" key="8">
    <source>
        <dbReference type="Proteomes" id="UP000266426"/>
    </source>
</evidence>